<sequence>MPCLGALFPRPFHGLPAPVRTAALLYRTCPARLFRGVAFVEEFIPSFTSDIDTTTLRYHGG</sequence>
<name>A0A433QI51_9FUNG</name>
<evidence type="ECO:0000313" key="2">
    <source>
        <dbReference type="Proteomes" id="UP000274822"/>
    </source>
</evidence>
<comment type="caution">
    <text evidence="1">The sequence shown here is derived from an EMBL/GenBank/DDBJ whole genome shotgun (WGS) entry which is preliminary data.</text>
</comment>
<reference evidence="1 2" key="1">
    <citation type="journal article" date="2018" name="New Phytol.">
        <title>Phylogenomics of Endogonaceae and evolution of mycorrhizas within Mucoromycota.</title>
        <authorList>
            <person name="Chang Y."/>
            <person name="Desiro A."/>
            <person name="Na H."/>
            <person name="Sandor L."/>
            <person name="Lipzen A."/>
            <person name="Clum A."/>
            <person name="Barry K."/>
            <person name="Grigoriev I.V."/>
            <person name="Martin F.M."/>
            <person name="Stajich J.E."/>
            <person name="Smith M.E."/>
            <person name="Bonito G."/>
            <person name="Spatafora J.W."/>
        </authorList>
    </citation>
    <scope>NUCLEOTIDE SEQUENCE [LARGE SCALE GENOMIC DNA]</scope>
    <source>
        <strain evidence="1 2">AD002</strain>
    </source>
</reference>
<dbReference type="AlphaFoldDB" id="A0A433QI51"/>
<keyword evidence="2" id="KW-1185">Reference proteome</keyword>
<gene>
    <name evidence="1" type="ORF">BC938DRAFT_480595</name>
</gene>
<dbReference type="Proteomes" id="UP000274822">
    <property type="component" value="Unassembled WGS sequence"/>
</dbReference>
<organism evidence="1 2">
    <name type="scientific">Jimgerdemannia flammicorona</name>
    <dbReference type="NCBI Taxonomy" id="994334"/>
    <lineage>
        <taxon>Eukaryota</taxon>
        <taxon>Fungi</taxon>
        <taxon>Fungi incertae sedis</taxon>
        <taxon>Mucoromycota</taxon>
        <taxon>Mucoromycotina</taxon>
        <taxon>Endogonomycetes</taxon>
        <taxon>Endogonales</taxon>
        <taxon>Endogonaceae</taxon>
        <taxon>Jimgerdemannia</taxon>
    </lineage>
</organism>
<evidence type="ECO:0000313" key="1">
    <source>
        <dbReference type="EMBL" id="RUS29496.1"/>
    </source>
</evidence>
<proteinExistence type="predicted"/>
<protein>
    <submittedName>
        <fullName evidence="1">Uncharacterized protein</fullName>
    </submittedName>
</protein>
<accession>A0A433QI51</accession>
<dbReference type="EMBL" id="RBNJ01005106">
    <property type="protein sequence ID" value="RUS29496.1"/>
    <property type="molecule type" value="Genomic_DNA"/>
</dbReference>